<keyword evidence="7" id="KW-0679">Respiratory chain</keyword>
<dbReference type="EMBL" id="GEDC01005454">
    <property type="protein sequence ID" value="JAS31844.1"/>
    <property type="molecule type" value="Transcribed_RNA"/>
</dbReference>
<evidence type="ECO:0000313" key="18">
    <source>
        <dbReference type="EMBL" id="JAS31844.1"/>
    </source>
</evidence>
<evidence type="ECO:0000256" key="3">
    <source>
        <dbReference type="ARBA" id="ARBA00007152"/>
    </source>
</evidence>
<evidence type="ECO:0000256" key="6">
    <source>
        <dbReference type="ARBA" id="ARBA00022448"/>
    </source>
</evidence>
<dbReference type="GO" id="GO:0005743">
    <property type="term" value="C:mitochondrial inner membrane"/>
    <property type="evidence" value="ECO:0007669"/>
    <property type="project" value="UniProtKB-SubCell"/>
</dbReference>
<evidence type="ECO:0000256" key="9">
    <source>
        <dbReference type="ARBA" id="ARBA00022792"/>
    </source>
</evidence>
<comment type="similarity">
    <text evidence="3">Belongs to the complex I NDUFB5 subunit family.</text>
</comment>
<evidence type="ECO:0000256" key="4">
    <source>
        <dbReference type="ARBA" id="ARBA00011533"/>
    </source>
</evidence>
<keyword evidence="11" id="KW-0249">Electron transport</keyword>
<keyword evidence="9" id="KW-0999">Mitochondrion inner membrane</keyword>
<evidence type="ECO:0000256" key="11">
    <source>
        <dbReference type="ARBA" id="ARBA00022982"/>
    </source>
</evidence>
<evidence type="ECO:0000256" key="17">
    <source>
        <dbReference type="SAM" id="Phobius"/>
    </source>
</evidence>
<name>A0A1B6E1R0_9HEMI</name>
<keyword evidence="6" id="KW-0813">Transport</keyword>
<dbReference type="InterPro" id="IPR019173">
    <property type="entry name" value="NADH_UbQ_OxRdtase_B5_su"/>
</dbReference>
<protein>
    <recommendedName>
        <fullName evidence="5">NADH dehydrogenase [ubiquinone] 1 beta subcomplex subunit 5, mitochondrial</fullName>
    </recommendedName>
    <alternativeName>
        <fullName evidence="16">Complex I-SGDH</fullName>
    </alternativeName>
    <alternativeName>
        <fullName evidence="15">NADH-ubiquinone oxidoreductase SGDH subunit</fullName>
    </alternativeName>
</protein>
<dbReference type="PANTHER" id="PTHR13178:SF0">
    <property type="entry name" value="NADH DEHYDROGENASE [UBIQUINONE] 1 BETA SUBCOMPLEX SUBUNIT 5, MITOCHONDRIAL"/>
    <property type="match status" value="1"/>
</dbReference>
<reference evidence="18" key="1">
    <citation type="submission" date="2015-12" db="EMBL/GenBank/DDBJ databases">
        <title>De novo transcriptome assembly of four potential Pierce s Disease insect vectors from Arizona vineyards.</title>
        <authorList>
            <person name="Tassone E.E."/>
        </authorList>
    </citation>
    <scope>NUCLEOTIDE SEQUENCE</scope>
</reference>
<keyword evidence="14 17" id="KW-0472">Membrane</keyword>
<keyword evidence="8 17" id="KW-0812">Transmembrane</keyword>
<dbReference type="PANTHER" id="PTHR13178">
    <property type="entry name" value="NADH-UBIQUINONE OXIDOREDUCTASE SGDH SUBUNIT"/>
    <property type="match status" value="1"/>
</dbReference>
<evidence type="ECO:0000256" key="1">
    <source>
        <dbReference type="ARBA" id="ARBA00003195"/>
    </source>
</evidence>
<dbReference type="AlphaFoldDB" id="A0A1B6E1R0"/>
<evidence type="ECO:0000256" key="12">
    <source>
        <dbReference type="ARBA" id="ARBA00022989"/>
    </source>
</evidence>
<keyword evidence="13" id="KW-0496">Mitochondrion</keyword>
<comment type="subcellular location">
    <subcellularLocation>
        <location evidence="2">Mitochondrion inner membrane</location>
        <topology evidence="2">Single-pass membrane protein</topology>
    </subcellularLocation>
</comment>
<comment type="function">
    <text evidence="1">Accessory subunit of the mitochondrial membrane respiratory chain NADH dehydrogenase (Complex I), that is believed not to be involved in catalysis. Complex I functions in the transfer of electrons from NADH to the respiratory chain. The immediate electron acceptor for the enzyme is believed to be ubiquinone.</text>
</comment>
<accession>A0A1B6E1R0</accession>
<gene>
    <name evidence="18" type="ORF">g.2613</name>
</gene>
<proteinExistence type="inferred from homology"/>
<keyword evidence="10" id="KW-0809">Transit peptide</keyword>
<evidence type="ECO:0000256" key="5">
    <source>
        <dbReference type="ARBA" id="ARBA00015175"/>
    </source>
</evidence>
<evidence type="ECO:0000256" key="14">
    <source>
        <dbReference type="ARBA" id="ARBA00023136"/>
    </source>
</evidence>
<evidence type="ECO:0000256" key="7">
    <source>
        <dbReference type="ARBA" id="ARBA00022660"/>
    </source>
</evidence>
<feature type="transmembrane region" description="Helical" evidence="17">
    <location>
        <begin position="60"/>
        <end position="82"/>
    </location>
</feature>
<sequence length="185" mass="22111">MVVWSGLCCISRPYLIKNTICFKNIAKDALVQKRMMSGGHGEKMPIQPSRWQWHKFKDLFHYYIMVGAIPITGIIVYANLFIGPAQLAEIPDGYVPKHWEYYKHPITRFLARYVYNNPQQEYEKYLHFMYEEDEKAKIRRLTSNIKEKMAERHDYQAYYYKPVTPKYHKYTKEIADKLEGVRGEN</sequence>
<evidence type="ECO:0000256" key="2">
    <source>
        <dbReference type="ARBA" id="ARBA00004434"/>
    </source>
</evidence>
<dbReference type="Pfam" id="PF09781">
    <property type="entry name" value="NDUF_B5"/>
    <property type="match status" value="1"/>
</dbReference>
<comment type="subunit">
    <text evidence="4">Complex I is composed of 45 different subunits.</text>
</comment>
<evidence type="ECO:0000256" key="15">
    <source>
        <dbReference type="ARBA" id="ARBA00032395"/>
    </source>
</evidence>
<keyword evidence="12 17" id="KW-1133">Transmembrane helix</keyword>
<evidence type="ECO:0000256" key="13">
    <source>
        <dbReference type="ARBA" id="ARBA00023128"/>
    </source>
</evidence>
<evidence type="ECO:0000256" key="10">
    <source>
        <dbReference type="ARBA" id="ARBA00022946"/>
    </source>
</evidence>
<organism evidence="18">
    <name type="scientific">Clastoptera arizonana</name>
    <name type="common">Arizona spittle bug</name>
    <dbReference type="NCBI Taxonomy" id="38151"/>
    <lineage>
        <taxon>Eukaryota</taxon>
        <taxon>Metazoa</taxon>
        <taxon>Ecdysozoa</taxon>
        <taxon>Arthropoda</taxon>
        <taxon>Hexapoda</taxon>
        <taxon>Insecta</taxon>
        <taxon>Pterygota</taxon>
        <taxon>Neoptera</taxon>
        <taxon>Paraneoptera</taxon>
        <taxon>Hemiptera</taxon>
        <taxon>Auchenorrhyncha</taxon>
        <taxon>Cercopoidea</taxon>
        <taxon>Clastopteridae</taxon>
        <taxon>Clastoptera</taxon>
    </lineage>
</organism>
<evidence type="ECO:0000256" key="8">
    <source>
        <dbReference type="ARBA" id="ARBA00022692"/>
    </source>
</evidence>
<evidence type="ECO:0000256" key="16">
    <source>
        <dbReference type="ARBA" id="ARBA00032550"/>
    </source>
</evidence>